<comment type="caution">
    <text evidence="3">The sequence shown here is derived from an EMBL/GenBank/DDBJ whole genome shotgun (WGS) entry which is preliminary data.</text>
</comment>
<dbReference type="AlphaFoldDB" id="A0AAV9PMM5"/>
<feature type="transmembrane region" description="Helical" evidence="2">
    <location>
        <begin position="400"/>
        <end position="418"/>
    </location>
</feature>
<feature type="compositionally biased region" description="Low complexity" evidence="1">
    <location>
        <begin position="319"/>
        <end position="361"/>
    </location>
</feature>
<evidence type="ECO:0000313" key="4">
    <source>
        <dbReference type="Proteomes" id="UP001337655"/>
    </source>
</evidence>
<evidence type="ECO:0000256" key="1">
    <source>
        <dbReference type="SAM" id="MobiDB-lite"/>
    </source>
</evidence>
<keyword evidence="2" id="KW-0472">Membrane</keyword>
<evidence type="ECO:0000313" key="3">
    <source>
        <dbReference type="EMBL" id="KAK5174749.1"/>
    </source>
</evidence>
<dbReference type="RefSeq" id="XP_064663418.1">
    <property type="nucleotide sequence ID" value="XM_064799091.1"/>
</dbReference>
<keyword evidence="4" id="KW-1185">Reference proteome</keyword>
<feature type="compositionally biased region" description="Basic and acidic residues" evidence="1">
    <location>
        <begin position="271"/>
        <end position="318"/>
    </location>
</feature>
<evidence type="ECO:0000256" key="2">
    <source>
        <dbReference type="SAM" id="Phobius"/>
    </source>
</evidence>
<accession>A0AAV9PMM5</accession>
<feature type="region of interest" description="Disordered" evidence="1">
    <location>
        <begin position="199"/>
        <end position="219"/>
    </location>
</feature>
<feature type="compositionally biased region" description="Polar residues" evidence="1">
    <location>
        <begin position="207"/>
        <end position="219"/>
    </location>
</feature>
<reference evidence="3 4" key="1">
    <citation type="submission" date="2023-08" db="EMBL/GenBank/DDBJ databases">
        <title>Black Yeasts Isolated from many extreme environments.</title>
        <authorList>
            <person name="Coleine C."/>
            <person name="Stajich J.E."/>
            <person name="Selbmann L."/>
        </authorList>
    </citation>
    <scope>NUCLEOTIDE SEQUENCE [LARGE SCALE GENOMIC DNA]</scope>
    <source>
        <strain evidence="3 4">CCFEE 5935</strain>
    </source>
</reference>
<evidence type="ECO:0008006" key="5">
    <source>
        <dbReference type="Google" id="ProtNLM"/>
    </source>
</evidence>
<gene>
    <name evidence="3" type="ORF">LTR77_001832</name>
</gene>
<organism evidence="3 4">
    <name type="scientific">Saxophila tyrrhenica</name>
    <dbReference type="NCBI Taxonomy" id="1690608"/>
    <lineage>
        <taxon>Eukaryota</taxon>
        <taxon>Fungi</taxon>
        <taxon>Dikarya</taxon>
        <taxon>Ascomycota</taxon>
        <taxon>Pezizomycotina</taxon>
        <taxon>Dothideomycetes</taxon>
        <taxon>Dothideomycetidae</taxon>
        <taxon>Mycosphaerellales</taxon>
        <taxon>Extremaceae</taxon>
        <taxon>Saxophila</taxon>
    </lineage>
</organism>
<sequence length="513" mass="56609">MASSTETMTYQDNLNAQYLSSSLSSLSSSRSNNTLIVRTYKQATQQYLTKQFKGALETLDAIILPQEANGADGWNGDSNGAANGAESGPAMIAQSSRGTRTKVWVFYLSLLHAIVEMGQEEGKLVFGSATWRQLAAKVRDGTVWDEVVQRGYGGNEGEVDADVVVNLATLLLGHMQDQRLNQQRLESYLATSDNGGTNGHLSFGQDGVSTPMSASSSTPKQLASRMKILELYSLHVLPANGEWDYAQQFIELNDTLDEERKEAFQAALQTLKEEKDGTAQRERDLKEQRDREIEEEKRQEEARQAEAARQAEEEKRAAAEAASKPKPTPTAKATANGNASSSKPTPTPRPTASSHQSSSRPPQKKPAPRPSPPPTLYRRASSALGNLQHLVRNMANGQNSMALLRFLMFIIAFLVVITRRDLRMKLRRGIEGGWTKVKRTVGMGVKVSYCTPRPPMSVDRENEPVSIGRNGKNKRRAEILCRTKYLGITESSLGFAFQNGVFREYLDSHHICG</sequence>
<protein>
    <recommendedName>
        <fullName evidence="5">Peroxin 26</fullName>
    </recommendedName>
</protein>
<keyword evidence="2" id="KW-1133">Transmembrane helix</keyword>
<dbReference type="Proteomes" id="UP001337655">
    <property type="component" value="Unassembled WGS sequence"/>
</dbReference>
<proteinExistence type="predicted"/>
<dbReference type="GeneID" id="89923179"/>
<dbReference type="EMBL" id="JAVRRT010000002">
    <property type="protein sequence ID" value="KAK5174749.1"/>
    <property type="molecule type" value="Genomic_DNA"/>
</dbReference>
<feature type="region of interest" description="Disordered" evidence="1">
    <location>
        <begin position="270"/>
        <end position="379"/>
    </location>
</feature>
<keyword evidence="2" id="KW-0812">Transmembrane</keyword>
<name>A0AAV9PMM5_9PEZI</name>